<dbReference type="EMBL" id="JNHM01000178">
    <property type="protein sequence ID" value="KDS43265.1"/>
    <property type="molecule type" value="Genomic_DNA"/>
</dbReference>
<evidence type="ECO:0000313" key="2">
    <source>
        <dbReference type="EMBL" id="KDS46115.1"/>
    </source>
</evidence>
<organism evidence="1 4">
    <name type="scientific">Phocaeicola vulgatus str. 3975 RP4</name>
    <dbReference type="NCBI Taxonomy" id="1339352"/>
    <lineage>
        <taxon>Bacteria</taxon>
        <taxon>Pseudomonadati</taxon>
        <taxon>Bacteroidota</taxon>
        <taxon>Bacteroidia</taxon>
        <taxon>Bacteroidales</taxon>
        <taxon>Bacteroidaceae</taxon>
        <taxon>Phocaeicola</taxon>
    </lineage>
</organism>
<comment type="caution">
    <text evidence="1">The sequence shown here is derived from an EMBL/GenBank/DDBJ whole genome shotgun (WGS) entry which is preliminary data.</text>
</comment>
<evidence type="ECO:0000313" key="1">
    <source>
        <dbReference type="EMBL" id="KDS43265.1"/>
    </source>
</evidence>
<dbReference type="EMBL" id="JNHM01000063">
    <property type="protein sequence ID" value="KDS51040.1"/>
    <property type="molecule type" value="Genomic_DNA"/>
</dbReference>
<sequence>MFGIVRFMIMTAGMCNVNKLECLFLKDSGLFITWLKKQDK</sequence>
<proteinExistence type="predicted"/>
<evidence type="ECO:0000313" key="4">
    <source>
        <dbReference type="Proteomes" id="UP000027661"/>
    </source>
</evidence>
<protein>
    <submittedName>
        <fullName evidence="1">Uncharacterized protein</fullName>
    </submittedName>
</protein>
<dbReference type="Proteomes" id="UP000027661">
    <property type="component" value="Unassembled WGS sequence"/>
</dbReference>
<dbReference type="EMBL" id="JNHM01000129">
    <property type="protein sequence ID" value="KDS46115.1"/>
    <property type="molecule type" value="Genomic_DNA"/>
</dbReference>
<dbReference type="AlphaFoldDB" id="A0A069S1W5"/>
<evidence type="ECO:0000313" key="3">
    <source>
        <dbReference type="EMBL" id="KDS51040.1"/>
    </source>
</evidence>
<accession>A0A069S1W5</accession>
<name>A0A069S1W5_PHOVU</name>
<dbReference type="PATRIC" id="fig|1339352.3.peg.2950"/>
<gene>
    <name evidence="3" type="ORF">M099_3086</name>
    <name evidence="2" type="ORF">M099_3703</name>
    <name evidence="1" type="ORF">M099_4560</name>
</gene>
<reference evidence="1 4" key="1">
    <citation type="submission" date="2014-04" db="EMBL/GenBank/DDBJ databases">
        <authorList>
            <person name="Sears C."/>
            <person name="Carroll K."/>
            <person name="Sack B.R."/>
            <person name="Qadri F."/>
            <person name="Myers L.L."/>
            <person name="Chung G.-T."/>
            <person name="Escheverria P."/>
            <person name="Fraser C.M."/>
            <person name="Sadzewicz L."/>
            <person name="Shefchek K.A."/>
            <person name="Tallon L."/>
            <person name="Das S.P."/>
            <person name="Daugherty S."/>
            <person name="Mongodin E.F."/>
        </authorList>
    </citation>
    <scope>NUCLEOTIDE SEQUENCE [LARGE SCALE GENOMIC DNA]</scope>
    <source>
        <strain evidence="1 4">3975 RP4</strain>
    </source>
</reference>